<evidence type="ECO:0000256" key="6">
    <source>
        <dbReference type="SAM" id="Phobius"/>
    </source>
</evidence>
<dbReference type="VEuPathDB" id="FungiDB:KRP23_8167"/>
<evidence type="ECO:0000256" key="3">
    <source>
        <dbReference type="ARBA" id="ARBA00022525"/>
    </source>
</evidence>
<dbReference type="GO" id="GO:0052040">
    <property type="term" value="P:symbiont-mediated perturbation of host programmed cell death"/>
    <property type="evidence" value="ECO:0007669"/>
    <property type="project" value="UniProtKB-KW"/>
</dbReference>
<dbReference type="HOGENOM" id="CLU_369847_0_0_1"/>
<keyword evidence="6" id="KW-1133">Transmembrane helix</keyword>
<keyword evidence="9" id="KW-1185">Reference proteome</keyword>
<keyword evidence="3" id="KW-0964">Secreted</keyword>
<dbReference type="VEuPathDB" id="FungiDB:KRP22_12728"/>
<sequence>MNFVHSLLHLLVIAQVAAWASADEDPPRATFEPAPIATAAPDSTTFALVNSSECDAESVATIYKLYERNMMVFQTCVNDSDYQIFPFSGTFPEPEEIEKMASSLACRAIFSSALLAGLPECNLGGFPLRAAAETQLKISVDMKDHPMNPNVIPSTERFVDMLYWRRDVNLAEGSGLPCDSESKLYSEYASNLYTLTTDGLVRLTTGMKVEYRPDNAVFELAPIASATPASPSFALVADKQCDATVVATIYELYARNTMVFQTCVSDGKYKIFPFSGTHPTPQQIGDMAKSLACRAIFTSICSAGIPQCEMTNFPLRAAAETLLKIGVDVDKYPNSDSAIPSTERFLQMMRWRRDVNLAETAGLPCDSQSTLYAEYSSNLHAITTNGLVRLRADKVVQYRSTTDGSFSQDEIVSLPDMPGLRGSGKITTVYTAEATLNAKQNTEAPEAGKTSASDAESTNAAAKVSWNQSPVAAFAAIVAILAALGLFACFGAVSATTALVSDKGSTRALQELTSIAKAEVGSRTFALVDSYDCDNGMVATVRKFFKANDATFDTCISESNYQMYPYTGVVPDAKSVVGLVNSAACMGIITSVVLLNMPPCVLDDLPMRAACEVLLYYSLALRSDVDPPTAEQFFELMSWRRDVNLAKAANKPFDAKSQTFAVLTSSKVTIMDNFTVILDDEEADSIEMNDGAQPSFVSTNSSMDYFVGKVVASADALDDPPATESVVTQSSGATTLATTSTLVVLLLLAAAIV</sequence>
<dbReference type="SMART" id="SM01187">
    <property type="entry name" value="Elicitin"/>
    <property type="match status" value="3"/>
</dbReference>
<dbReference type="InterPro" id="IPR002200">
    <property type="entry name" value="Elicitin"/>
</dbReference>
<dbReference type="Pfam" id="PF00964">
    <property type="entry name" value="Elicitin"/>
    <property type="match status" value="2"/>
</dbReference>
<proteinExistence type="inferred from homology"/>
<keyword evidence="6" id="KW-0812">Transmembrane</keyword>
<dbReference type="Proteomes" id="UP000005238">
    <property type="component" value="Unassembled WGS sequence"/>
</dbReference>
<dbReference type="InterPro" id="IPR036470">
    <property type="entry name" value="Elicitin_sf"/>
</dbReference>
<feature type="signal peptide" evidence="7">
    <location>
        <begin position="1"/>
        <end position="22"/>
    </location>
</feature>
<keyword evidence="6" id="KW-0472">Membrane</keyword>
<organism evidence="8 9">
    <name type="scientific">Phytophthora ramorum</name>
    <name type="common">Sudden oak death agent</name>
    <dbReference type="NCBI Taxonomy" id="164328"/>
    <lineage>
        <taxon>Eukaryota</taxon>
        <taxon>Sar</taxon>
        <taxon>Stramenopiles</taxon>
        <taxon>Oomycota</taxon>
        <taxon>Peronosporomycetes</taxon>
        <taxon>Peronosporales</taxon>
        <taxon>Peronosporaceae</taxon>
        <taxon>Phytophthora</taxon>
    </lineage>
</organism>
<dbReference type="Gene3D" id="1.10.239.10">
    <property type="entry name" value="Elicitin domain"/>
    <property type="match status" value="3"/>
</dbReference>
<dbReference type="EnsemblProtists" id="Phyra96358">
    <property type="protein sequence ID" value="Phyra96358"/>
    <property type="gene ID" value="Phyra96358"/>
</dbReference>
<evidence type="ECO:0000256" key="2">
    <source>
        <dbReference type="ARBA" id="ARBA00009544"/>
    </source>
</evidence>
<evidence type="ECO:0000256" key="1">
    <source>
        <dbReference type="ARBA" id="ARBA00004613"/>
    </source>
</evidence>
<dbReference type="GO" id="GO:0005576">
    <property type="term" value="C:extracellular region"/>
    <property type="evidence" value="ECO:0007669"/>
    <property type="project" value="UniProtKB-SubCell"/>
</dbReference>
<evidence type="ECO:0008006" key="10">
    <source>
        <dbReference type="Google" id="ProtNLM"/>
    </source>
</evidence>
<dbReference type="InParanoid" id="H3HDQ3"/>
<keyword evidence="5" id="KW-1015">Disulfide bond</keyword>
<reference evidence="9" key="1">
    <citation type="journal article" date="2006" name="Science">
        <title>Phytophthora genome sequences uncover evolutionary origins and mechanisms of pathogenesis.</title>
        <authorList>
            <person name="Tyler B.M."/>
            <person name="Tripathy S."/>
            <person name="Zhang X."/>
            <person name="Dehal P."/>
            <person name="Jiang R.H."/>
            <person name="Aerts A."/>
            <person name="Arredondo F.D."/>
            <person name="Baxter L."/>
            <person name="Bensasson D."/>
            <person name="Beynon J.L."/>
            <person name="Chapman J."/>
            <person name="Damasceno C.M."/>
            <person name="Dorrance A.E."/>
            <person name="Dou D."/>
            <person name="Dickerman A.W."/>
            <person name="Dubchak I.L."/>
            <person name="Garbelotto M."/>
            <person name="Gijzen M."/>
            <person name="Gordon S.G."/>
            <person name="Govers F."/>
            <person name="Grunwald N.J."/>
            <person name="Huang W."/>
            <person name="Ivors K.L."/>
            <person name="Jones R.W."/>
            <person name="Kamoun S."/>
            <person name="Krampis K."/>
            <person name="Lamour K.H."/>
            <person name="Lee M.K."/>
            <person name="McDonald W.H."/>
            <person name="Medina M."/>
            <person name="Meijer H.J."/>
            <person name="Nordberg E.K."/>
            <person name="Maclean D.J."/>
            <person name="Ospina-Giraldo M.D."/>
            <person name="Morris P.F."/>
            <person name="Phuntumart V."/>
            <person name="Putnam N.H."/>
            <person name="Rash S."/>
            <person name="Rose J.K."/>
            <person name="Sakihama Y."/>
            <person name="Salamov A.A."/>
            <person name="Savidor A."/>
            <person name="Scheuring C.F."/>
            <person name="Smith B.M."/>
            <person name="Sobral B.W."/>
            <person name="Terry A."/>
            <person name="Torto-Alalibo T.A."/>
            <person name="Win J."/>
            <person name="Xu Z."/>
            <person name="Zhang H."/>
            <person name="Grigoriev I.V."/>
            <person name="Rokhsar D.S."/>
            <person name="Boore J.L."/>
        </authorList>
    </citation>
    <scope>NUCLEOTIDE SEQUENCE [LARGE SCALE GENOMIC DNA]</scope>
    <source>
        <strain evidence="9">Pr102</strain>
    </source>
</reference>
<keyword evidence="4" id="KW-0928">Hypersensitive response elicitation</keyword>
<evidence type="ECO:0000256" key="4">
    <source>
        <dbReference type="ARBA" id="ARBA00022978"/>
    </source>
</evidence>
<protein>
    <recommendedName>
        <fullName evidence="10">Elicitin</fullName>
    </recommendedName>
</protein>
<dbReference type="EMBL" id="DS566069">
    <property type="status" value="NOT_ANNOTATED_CDS"/>
    <property type="molecule type" value="Genomic_DNA"/>
</dbReference>
<comment type="subcellular location">
    <subcellularLocation>
        <location evidence="1">Secreted</location>
    </subcellularLocation>
</comment>
<evidence type="ECO:0000256" key="7">
    <source>
        <dbReference type="SAM" id="SignalP"/>
    </source>
</evidence>
<evidence type="ECO:0000313" key="9">
    <source>
        <dbReference type="Proteomes" id="UP000005238"/>
    </source>
</evidence>
<keyword evidence="7" id="KW-0732">Signal</keyword>
<reference evidence="8" key="2">
    <citation type="submission" date="2015-06" db="UniProtKB">
        <authorList>
            <consortium name="EnsemblProtists"/>
        </authorList>
    </citation>
    <scope>IDENTIFICATION</scope>
    <source>
        <strain evidence="8">Pr102</strain>
    </source>
</reference>
<accession>H3HDQ3</accession>
<evidence type="ECO:0000256" key="5">
    <source>
        <dbReference type="ARBA" id="ARBA00023157"/>
    </source>
</evidence>
<name>H3HDQ3_PHYRM</name>
<comment type="similarity">
    <text evidence="2">Belongs to the elicitin family.</text>
</comment>
<feature type="transmembrane region" description="Helical" evidence="6">
    <location>
        <begin position="471"/>
        <end position="500"/>
    </location>
</feature>
<dbReference type="AlphaFoldDB" id="H3HDQ3"/>
<dbReference type="SUPFAM" id="SSF48647">
    <property type="entry name" value="Fungal elicitin"/>
    <property type="match status" value="3"/>
</dbReference>
<feature type="chain" id="PRO_5003587483" description="Elicitin" evidence="7">
    <location>
        <begin position="23"/>
        <end position="753"/>
    </location>
</feature>
<dbReference type="eggNOG" id="ENOG502SI0N">
    <property type="taxonomic scope" value="Eukaryota"/>
</dbReference>
<evidence type="ECO:0000313" key="8">
    <source>
        <dbReference type="EnsemblProtists" id="Phyra96358"/>
    </source>
</evidence>